<dbReference type="RefSeq" id="WP_146598504.1">
    <property type="nucleotide sequence ID" value="NZ_SJPY01000001.1"/>
</dbReference>
<keyword evidence="5" id="KW-0406">Ion transport</keyword>
<dbReference type="Proteomes" id="UP000315471">
    <property type="component" value="Unassembled WGS sequence"/>
</dbReference>
<keyword evidence="7" id="KW-0869">Chloride channel</keyword>
<proteinExistence type="predicted"/>
<dbReference type="EMBL" id="SJPY01000001">
    <property type="protein sequence ID" value="TWU45887.1"/>
    <property type="molecule type" value="Genomic_DNA"/>
</dbReference>
<feature type="transmembrane region" description="Helical" evidence="12">
    <location>
        <begin position="336"/>
        <end position="356"/>
    </location>
</feature>
<feature type="transmembrane region" description="Helical" evidence="12">
    <location>
        <begin position="188"/>
        <end position="212"/>
    </location>
</feature>
<dbReference type="GO" id="GO:0034707">
    <property type="term" value="C:chloride channel complex"/>
    <property type="evidence" value="ECO:0007669"/>
    <property type="project" value="UniProtKB-KW"/>
</dbReference>
<feature type="domain" description="CBS" evidence="13">
    <location>
        <begin position="479"/>
        <end position="543"/>
    </location>
</feature>
<evidence type="ECO:0000313" key="14">
    <source>
        <dbReference type="EMBL" id="TWU45887.1"/>
    </source>
</evidence>
<dbReference type="InterPro" id="IPR000644">
    <property type="entry name" value="CBS_dom"/>
</dbReference>
<dbReference type="PRINTS" id="PR00762">
    <property type="entry name" value="CLCHANNEL"/>
</dbReference>
<feature type="transmembrane region" description="Helical" evidence="12">
    <location>
        <begin position="41"/>
        <end position="70"/>
    </location>
</feature>
<comment type="subcellular location">
    <subcellularLocation>
        <location evidence="1">Membrane</location>
        <topology evidence="1">Multi-pass membrane protein</topology>
    </subcellularLocation>
</comment>
<keyword evidence="6 12" id="KW-0472">Membrane</keyword>
<dbReference type="PROSITE" id="PS51371">
    <property type="entry name" value="CBS"/>
    <property type="match status" value="2"/>
</dbReference>
<evidence type="ECO:0000256" key="12">
    <source>
        <dbReference type="SAM" id="Phobius"/>
    </source>
</evidence>
<keyword evidence="15" id="KW-1185">Reference proteome</keyword>
<dbReference type="SUPFAM" id="SSF54631">
    <property type="entry name" value="CBS-domain pair"/>
    <property type="match status" value="1"/>
</dbReference>
<evidence type="ECO:0000256" key="1">
    <source>
        <dbReference type="ARBA" id="ARBA00004141"/>
    </source>
</evidence>
<evidence type="ECO:0000256" key="11">
    <source>
        <dbReference type="SAM" id="MobiDB-lite"/>
    </source>
</evidence>
<dbReference type="AlphaFoldDB" id="A0A5C6ED37"/>
<feature type="transmembrane region" description="Helical" evidence="12">
    <location>
        <begin position="362"/>
        <end position="382"/>
    </location>
</feature>
<evidence type="ECO:0000259" key="13">
    <source>
        <dbReference type="PROSITE" id="PS51371"/>
    </source>
</evidence>
<dbReference type="InterPro" id="IPR001807">
    <property type="entry name" value="ClC"/>
</dbReference>
<reference evidence="14 15" key="1">
    <citation type="submission" date="2019-02" db="EMBL/GenBank/DDBJ databases">
        <title>Deep-cultivation of Planctomycetes and their phenomic and genomic characterization uncovers novel biology.</title>
        <authorList>
            <person name="Wiegand S."/>
            <person name="Jogler M."/>
            <person name="Boedeker C."/>
            <person name="Pinto D."/>
            <person name="Vollmers J."/>
            <person name="Rivas-Marin E."/>
            <person name="Kohn T."/>
            <person name="Peeters S.H."/>
            <person name="Heuer A."/>
            <person name="Rast P."/>
            <person name="Oberbeckmann S."/>
            <person name="Bunk B."/>
            <person name="Jeske O."/>
            <person name="Meyerdierks A."/>
            <person name="Storesund J.E."/>
            <person name="Kallscheuer N."/>
            <person name="Luecker S."/>
            <person name="Lage O.M."/>
            <person name="Pohl T."/>
            <person name="Merkel B.J."/>
            <person name="Hornburger P."/>
            <person name="Mueller R.-W."/>
            <person name="Bruemmer F."/>
            <person name="Labrenz M."/>
            <person name="Spormann A.M."/>
            <person name="Op Den Camp H."/>
            <person name="Overmann J."/>
            <person name="Amann R."/>
            <person name="Jetten M.S.M."/>
            <person name="Mascher T."/>
            <person name="Medema M.H."/>
            <person name="Devos D.P."/>
            <person name="Kaster A.-K."/>
            <person name="Ovreas L."/>
            <person name="Rohde M."/>
            <person name="Galperin M.Y."/>
            <person name="Jogler C."/>
        </authorList>
    </citation>
    <scope>NUCLEOTIDE SEQUENCE [LARGE SCALE GENOMIC DNA]</scope>
    <source>
        <strain evidence="14 15">Q31b</strain>
    </source>
</reference>
<accession>A0A5C6ED37</accession>
<keyword evidence="3 12" id="KW-0812">Transmembrane</keyword>
<dbReference type="Gene3D" id="1.10.3080.10">
    <property type="entry name" value="Clc chloride channel"/>
    <property type="match status" value="1"/>
</dbReference>
<evidence type="ECO:0000256" key="3">
    <source>
        <dbReference type="ARBA" id="ARBA00022692"/>
    </source>
</evidence>
<dbReference type="InterPro" id="IPR014743">
    <property type="entry name" value="Cl-channel_core"/>
</dbReference>
<feature type="transmembrane region" description="Helical" evidence="12">
    <location>
        <begin position="261"/>
        <end position="285"/>
    </location>
</feature>
<keyword evidence="2" id="KW-0813">Transport</keyword>
<dbReference type="SMART" id="SM00116">
    <property type="entry name" value="CBS"/>
    <property type="match status" value="2"/>
</dbReference>
<dbReference type="GO" id="GO:0005254">
    <property type="term" value="F:chloride channel activity"/>
    <property type="evidence" value="ECO:0007669"/>
    <property type="project" value="UniProtKB-KW"/>
</dbReference>
<evidence type="ECO:0000256" key="5">
    <source>
        <dbReference type="ARBA" id="ARBA00023065"/>
    </source>
</evidence>
<evidence type="ECO:0000256" key="10">
    <source>
        <dbReference type="PROSITE-ProRule" id="PRU00703"/>
    </source>
</evidence>
<feature type="transmembrane region" description="Helical" evidence="12">
    <location>
        <begin position="394"/>
        <end position="418"/>
    </location>
</feature>
<dbReference type="CDD" id="cd00400">
    <property type="entry name" value="Voltage_gated_ClC"/>
    <property type="match status" value="1"/>
</dbReference>
<evidence type="ECO:0000256" key="6">
    <source>
        <dbReference type="ARBA" id="ARBA00023136"/>
    </source>
</evidence>
<comment type="caution">
    <text evidence="14">The sequence shown here is derived from an EMBL/GenBank/DDBJ whole genome shotgun (WGS) entry which is preliminary data.</text>
</comment>
<dbReference type="CDD" id="cd02205">
    <property type="entry name" value="CBS_pair_SF"/>
    <property type="match status" value="1"/>
</dbReference>
<gene>
    <name evidence="14" type="primary">clcA_1</name>
    <name evidence="14" type="ORF">Q31b_10630</name>
</gene>
<feature type="transmembrane region" description="Helical" evidence="12">
    <location>
        <begin position="424"/>
        <end position="444"/>
    </location>
</feature>
<organism evidence="14 15">
    <name type="scientific">Novipirellula aureliae</name>
    <dbReference type="NCBI Taxonomy" id="2527966"/>
    <lineage>
        <taxon>Bacteria</taxon>
        <taxon>Pseudomonadati</taxon>
        <taxon>Planctomycetota</taxon>
        <taxon>Planctomycetia</taxon>
        <taxon>Pirellulales</taxon>
        <taxon>Pirellulaceae</taxon>
        <taxon>Novipirellula</taxon>
    </lineage>
</organism>
<keyword evidence="4 12" id="KW-1133">Transmembrane helix</keyword>
<dbReference type="InterPro" id="IPR046342">
    <property type="entry name" value="CBS_dom_sf"/>
</dbReference>
<dbReference type="Pfam" id="PF00571">
    <property type="entry name" value="CBS"/>
    <property type="match status" value="2"/>
</dbReference>
<feature type="transmembrane region" description="Helical" evidence="12">
    <location>
        <begin position="90"/>
        <end position="109"/>
    </location>
</feature>
<dbReference type="SUPFAM" id="SSF81340">
    <property type="entry name" value="Clc chloride channel"/>
    <property type="match status" value="1"/>
</dbReference>
<feature type="region of interest" description="Disordered" evidence="11">
    <location>
        <begin position="599"/>
        <end position="620"/>
    </location>
</feature>
<dbReference type="OrthoDB" id="9812438at2"/>
<dbReference type="PANTHER" id="PTHR43427:SF6">
    <property type="entry name" value="CHLORIDE CHANNEL PROTEIN CLC-E"/>
    <property type="match status" value="1"/>
</dbReference>
<evidence type="ECO:0000256" key="9">
    <source>
        <dbReference type="ARBA" id="ARBA00023303"/>
    </source>
</evidence>
<dbReference type="Pfam" id="PF00654">
    <property type="entry name" value="Voltage_CLC"/>
    <property type="match status" value="1"/>
</dbReference>
<evidence type="ECO:0000256" key="7">
    <source>
        <dbReference type="ARBA" id="ARBA00023173"/>
    </source>
</evidence>
<protein>
    <submittedName>
        <fullName evidence="14">H(+)/Cl(-) exchange transporter ClcA</fullName>
    </submittedName>
</protein>
<keyword evidence="10" id="KW-0129">CBS domain</keyword>
<evidence type="ECO:0000256" key="2">
    <source>
        <dbReference type="ARBA" id="ARBA00022448"/>
    </source>
</evidence>
<evidence type="ECO:0000256" key="4">
    <source>
        <dbReference type="ARBA" id="ARBA00022989"/>
    </source>
</evidence>
<dbReference type="PANTHER" id="PTHR43427">
    <property type="entry name" value="CHLORIDE CHANNEL PROTEIN CLC-E"/>
    <property type="match status" value="1"/>
</dbReference>
<name>A0A5C6ED37_9BACT</name>
<evidence type="ECO:0000313" key="15">
    <source>
        <dbReference type="Proteomes" id="UP000315471"/>
    </source>
</evidence>
<feature type="transmembrane region" description="Helical" evidence="12">
    <location>
        <begin position="297"/>
        <end position="315"/>
    </location>
</feature>
<keyword evidence="8" id="KW-0868">Chloride</keyword>
<evidence type="ECO:0000256" key="8">
    <source>
        <dbReference type="ARBA" id="ARBA00023214"/>
    </source>
</evidence>
<dbReference type="InterPro" id="IPR050368">
    <property type="entry name" value="ClC-type_chloride_channel"/>
</dbReference>
<sequence length="620" mass="65826">MTQPDEVTSNVPAPDPMPISPALESLADAAPVEPMLVDRRVVWLSGLALMIGVTAALIAVALMKLIALITNVAFYGRWSLGDVSPADNQLGWYVVFVPIMGAIVIGFMARYGSKAIRGHGIPEAMEQVLTNRSRIPARVTLLKPLSSAISIGTGGPFGAEGPIIATGGALGSLLGQFLHTAPTERKTLLAVGAASGMAATFGSPVSAVLLAIELLLFEFRPRSMIPVAIGTTAAAGMRIMMEGGEPAFPMTDIAPATLAALIFYLLLGCAMGIVAAVVSWAVYAIEDGFERLPIHWMWWPALGAIVVGVVGYFAPHTLGVGYDNISAILSDELTTSAILFLCSMKFISWSIALGSGTSGGTLAPMFTIGGGIGHLVGTAAILGMPFAGIDVRVAALVGMAAIFAGASRAWLASAVFAFETTHQTHGLLPLLGGCATSYIVATLLTKNSIMTEKISRRGVRAPQEFVADPLQQISAIEIATKEVVTLKAEQTISDVRHWFNADSVESRHQGYPVVNECGTLIGIVTRRDLFNSAVDAEGRLRDILTQPPRFVYDDCMARQAADHMINHAVGRLPIVTREKPARLVGILTRSDLLGGYRQRMDESAKESPTVCMPRLRRRKS</sequence>
<dbReference type="Gene3D" id="3.10.580.10">
    <property type="entry name" value="CBS-domain"/>
    <property type="match status" value="1"/>
</dbReference>
<feature type="domain" description="CBS" evidence="13">
    <location>
        <begin position="544"/>
        <end position="602"/>
    </location>
</feature>
<feature type="transmembrane region" description="Helical" evidence="12">
    <location>
        <begin position="224"/>
        <end position="241"/>
    </location>
</feature>
<keyword evidence="9" id="KW-0407">Ion channel</keyword>